<evidence type="ECO:0000313" key="3">
    <source>
        <dbReference type="Proteomes" id="UP000594468"/>
    </source>
</evidence>
<evidence type="ECO:0000313" key="2">
    <source>
        <dbReference type="EMBL" id="QPC82305.1"/>
    </source>
</evidence>
<dbReference type="AlphaFoldDB" id="A0A7S8ID84"/>
<evidence type="ECO:0000259" key="1">
    <source>
        <dbReference type="Pfam" id="PF01935"/>
    </source>
</evidence>
<feature type="domain" description="Helicase HerA central" evidence="1">
    <location>
        <begin position="164"/>
        <end position="400"/>
    </location>
</feature>
<keyword evidence="2" id="KW-0067">ATP-binding</keyword>
<accession>A0A7S8ID84</accession>
<dbReference type="RefSeq" id="WP_195170374.1">
    <property type="nucleotide sequence ID" value="NZ_CP062983.1"/>
</dbReference>
<dbReference type="Pfam" id="PF01935">
    <property type="entry name" value="DUF87"/>
    <property type="match status" value="1"/>
</dbReference>
<dbReference type="EMBL" id="CP062983">
    <property type="protein sequence ID" value="QPC82305.1"/>
    <property type="molecule type" value="Genomic_DNA"/>
</dbReference>
<reference evidence="2 3" key="1">
    <citation type="submission" date="2020-02" db="EMBL/GenBank/DDBJ databases">
        <authorList>
            <person name="Zheng R.K."/>
            <person name="Sun C.M."/>
        </authorList>
    </citation>
    <scope>NUCLEOTIDE SEQUENCE [LARGE SCALE GENOMIC DNA]</scope>
    <source>
        <strain evidence="3">rifampicinis</strain>
    </source>
</reference>
<dbReference type="InterPro" id="IPR027417">
    <property type="entry name" value="P-loop_NTPase"/>
</dbReference>
<dbReference type="Proteomes" id="UP000594468">
    <property type="component" value="Chromosome"/>
</dbReference>
<name>A0A7S8ID84_9CHLR</name>
<dbReference type="InterPro" id="IPR002789">
    <property type="entry name" value="HerA_central"/>
</dbReference>
<dbReference type="PANTHER" id="PTHR42957:SF1">
    <property type="entry name" value="HELICASE MJ1565-RELATED"/>
    <property type="match status" value="1"/>
</dbReference>
<dbReference type="GO" id="GO:0005524">
    <property type="term" value="F:ATP binding"/>
    <property type="evidence" value="ECO:0007669"/>
    <property type="project" value="UniProtKB-KW"/>
</dbReference>
<protein>
    <submittedName>
        <fullName evidence="2">ATP-binding protein</fullName>
    </submittedName>
</protein>
<keyword evidence="3" id="KW-1185">Reference proteome</keyword>
<gene>
    <name evidence="2" type="ORF">G4Y79_21895</name>
</gene>
<dbReference type="Gene3D" id="3.40.50.300">
    <property type="entry name" value="P-loop containing nucleotide triphosphate hydrolases"/>
    <property type="match status" value="2"/>
</dbReference>
<organism evidence="2 3">
    <name type="scientific">Phototrophicus methaneseepsis</name>
    <dbReference type="NCBI Taxonomy" id="2710758"/>
    <lineage>
        <taxon>Bacteria</taxon>
        <taxon>Bacillati</taxon>
        <taxon>Chloroflexota</taxon>
        <taxon>Candidatus Thermofontia</taxon>
        <taxon>Phototrophicales</taxon>
        <taxon>Phototrophicaceae</taxon>
        <taxon>Phototrophicus</taxon>
    </lineage>
</organism>
<dbReference type="KEGG" id="pmet:G4Y79_21895"/>
<dbReference type="PANTHER" id="PTHR42957">
    <property type="entry name" value="HELICASE MJ1565-RELATED"/>
    <property type="match status" value="1"/>
</dbReference>
<dbReference type="SUPFAM" id="SSF52540">
    <property type="entry name" value="P-loop containing nucleoside triphosphate hydrolases"/>
    <property type="match status" value="1"/>
</dbReference>
<proteinExistence type="predicted"/>
<keyword evidence="2" id="KW-0547">Nucleotide-binding</keyword>
<dbReference type="InterPro" id="IPR008571">
    <property type="entry name" value="HerA-like"/>
</dbReference>
<sequence>MTVPTDPNNLEDWFPADRNAPIYATNGHNGAVAQRLGVVVGGSLSRGLAVKLEPGTNVEEMAVGRYVVIYGTQQRYFCMINDIALDSTNPAIQSDPPNIDDPFIRDVFTGNVAYGLITVTPMLVIDADGPKPVKTIPGHFMRVYNATEDDVNNVFGKEGPTNFNVGSPLELEETTINLNLKRLVERSVGVFGKSGTGKSFLTRVLLAGVVARGQGVSLIFDMHNDYGWQITSENGHHVKGLAQLFQSKVSILTLDAESSQRRNAKYDFEIKMGFDEIEPEDIAMLKATMSLSDTMIDAAYSLRKMWGKGWIKRLIEGTAEDMDYISSNTNIGGGTLAALQRRIERFERWHFLVEENEGDSVQKIIELLVNQQKSVVLEFGRYGNQLEAYMLVANYLTRRIHHRYVELMEKSLGDASLEPPQLLITIEEAHKFLEPQVARQTTFGIIAREMRKYKVTLLVIDQRPSAIDEEVMSQIGTRVTALLDNERDINAVLNGISGAAGLREVLARLETKQQAIIMGHAVPMPVVIKPRTYDTAFYEAVTANAITPQESRKSLGSGGRRRI</sequence>